<protein>
    <submittedName>
        <fullName evidence="3">Uncharacterized protein</fullName>
    </submittedName>
</protein>
<keyword evidence="2" id="KW-0472">Membrane</keyword>
<feature type="transmembrane region" description="Helical" evidence="2">
    <location>
        <begin position="299"/>
        <end position="321"/>
    </location>
</feature>
<organism evidence="3 4">
    <name type="scientific">Cercophora newfieldiana</name>
    <dbReference type="NCBI Taxonomy" id="92897"/>
    <lineage>
        <taxon>Eukaryota</taxon>
        <taxon>Fungi</taxon>
        <taxon>Dikarya</taxon>
        <taxon>Ascomycota</taxon>
        <taxon>Pezizomycotina</taxon>
        <taxon>Sordariomycetes</taxon>
        <taxon>Sordariomycetidae</taxon>
        <taxon>Sordariales</taxon>
        <taxon>Lasiosphaeriaceae</taxon>
        <taxon>Cercophora</taxon>
    </lineage>
</organism>
<keyword evidence="4" id="KW-1185">Reference proteome</keyword>
<comment type="caution">
    <text evidence="3">The sequence shown here is derived from an EMBL/GenBank/DDBJ whole genome shotgun (WGS) entry which is preliminary data.</text>
</comment>
<evidence type="ECO:0000313" key="3">
    <source>
        <dbReference type="EMBL" id="KAK0639859.1"/>
    </source>
</evidence>
<keyword evidence="2" id="KW-1133">Transmembrane helix</keyword>
<dbReference type="PANTHER" id="PTHR34414">
    <property type="entry name" value="HET DOMAIN-CONTAINING PROTEIN-RELATED"/>
    <property type="match status" value="1"/>
</dbReference>
<name>A0AA40CJX1_9PEZI</name>
<dbReference type="AlphaFoldDB" id="A0AA40CJX1"/>
<dbReference type="EMBL" id="JAULSV010000007">
    <property type="protein sequence ID" value="KAK0639859.1"/>
    <property type="molecule type" value="Genomic_DNA"/>
</dbReference>
<reference evidence="3" key="1">
    <citation type="submission" date="2023-06" db="EMBL/GenBank/DDBJ databases">
        <title>Genome-scale phylogeny and comparative genomics of the fungal order Sordariales.</title>
        <authorList>
            <consortium name="Lawrence Berkeley National Laboratory"/>
            <person name="Hensen N."/>
            <person name="Bonometti L."/>
            <person name="Westerberg I."/>
            <person name="Brannstrom I.O."/>
            <person name="Guillou S."/>
            <person name="Cros-Aarteil S."/>
            <person name="Calhoun S."/>
            <person name="Haridas S."/>
            <person name="Kuo A."/>
            <person name="Mondo S."/>
            <person name="Pangilinan J."/>
            <person name="Riley R."/>
            <person name="Labutti K."/>
            <person name="Andreopoulos B."/>
            <person name="Lipzen A."/>
            <person name="Chen C."/>
            <person name="Yanf M."/>
            <person name="Daum C."/>
            <person name="Ng V."/>
            <person name="Clum A."/>
            <person name="Steindorff A."/>
            <person name="Ohm R."/>
            <person name="Martin F."/>
            <person name="Silar P."/>
            <person name="Natvig D."/>
            <person name="Lalanne C."/>
            <person name="Gautier V."/>
            <person name="Ament-Velasquez S.L."/>
            <person name="Kruys A."/>
            <person name="Hutchinson M.I."/>
            <person name="Powell A.J."/>
            <person name="Barry K."/>
            <person name="Miller A.N."/>
            <person name="Grigoriev I.V."/>
            <person name="Debuchy R."/>
            <person name="Gladieux P."/>
            <person name="Thoren M.H."/>
            <person name="Johannesson H."/>
        </authorList>
    </citation>
    <scope>NUCLEOTIDE SEQUENCE</scope>
    <source>
        <strain evidence="3">SMH2532-1</strain>
    </source>
</reference>
<sequence length="388" mass="44012">MYSPTCASCCCLRLHRPSCLPPWLVTGNKLPPQPKSQSKSKRMSTSTSSQIPFPPFCAPNKDRLTPHDGASLQNGSFEAENIAGCITHVPGDPAVNLLPDNVHAHLSHHLETPLLDELYENLWLIAKKSSRNIDPLHTQRVKGRSIVPTEDPRLHLTWHRDRIYIKPVPVFLLNYEFWATYLQPSTQESSSHLDGSIAVGFLRSYALLVPHRLDFMLAKEAHLIPDDVKDWLQWSKFISHFRNLPDESVARRYHYGQLRLSRLSWAVRIFRPQHARTVWFYEIPYWSTTSLLSRATVPLLFVFAGVSLALSSMQVVLSVPADDPWFHGLGQSGLRNIGRAFWSFSIAVILGWIAIWVLLLGIPIAILAWQVSWGLARERKRRAGVSVA</sequence>
<evidence type="ECO:0000256" key="1">
    <source>
        <dbReference type="SAM" id="MobiDB-lite"/>
    </source>
</evidence>
<feature type="region of interest" description="Disordered" evidence="1">
    <location>
        <begin position="30"/>
        <end position="55"/>
    </location>
</feature>
<dbReference type="Proteomes" id="UP001174936">
    <property type="component" value="Unassembled WGS sequence"/>
</dbReference>
<proteinExistence type="predicted"/>
<accession>A0AA40CJX1</accession>
<keyword evidence="2" id="KW-0812">Transmembrane</keyword>
<dbReference type="Pfam" id="PF20246">
    <property type="entry name" value="DUF6601"/>
    <property type="match status" value="1"/>
</dbReference>
<feature type="transmembrane region" description="Helical" evidence="2">
    <location>
        <begin position="341"/>
        <end position="371"/>
    </location>
</feature>
<evidence type="ECO:0000313" key="4">
    <source>
        <dbReference type="Proteomes" id="UP001174936"/>
    </source>
</evidence>
<dbReference type="PANTHER" id="PTHR34414:SF1">
    <property type="entry name" value="SUBTILISIN-LIKE SERINE PROTEASE"/>
    <property type="match status" value="1"/>
</dbReference>
<evidence type="ECO:0000256" key="2">
    <source>
        <dbReference type="SAM" id="Phobius"/>
    </source>
</evidence>
<dbReference type="InterPro" id="IPR046536">
    <property type="entry name" value="DUF6601"/>
</dbReference>
<gene>
    <name evidence="3" type="ORF">B0T16DRAFT_423826</name>
</gene>